<feature type="compositionally biased region" description="Basic and acidic residues" evidence="1">
    <location>
        <begin position="10"/>
        <end position="35"/>
    </location>
</feature>
<dbReference type="Proteomes" id="UP000316614">
    <property type="component" value="Chromosome"/>
</dbReference>
<evidence type="ECO:0000313" key="3">
    <source>
        <dbReference type="Proteomes" id="UP000316614"/>
    </source>
</evidence>
<evidence type="ECO:0000313" key="2">
    <source>
        <dbReference type="EMBL" id="QDH77560.1"/>
    </source>
</evidence>
<protein>
    <submittedName>
        <fullName evidence="2">DNA polymerase III subunit gamma/tau</fullName>
    </submittedName>
</protein>
<feature type="region of interest" description="Disordered" evidence="1">
    <location>
        <begin position="1"/>
        <end position="46"/>
    </location>
</feature>
<gene>
    <name evidence="2" type="ORF">FKX85_00275</name>
</gene>
<sequence>MAIPSSLSEVKSRVKSKAEESLQSPKKEEQEKSIDQKTTQSTPFDKGRLGAVLEDIIADYKQQKRLIESTLLKQPFEVNESTVKFFLNGELQEHRFAQLRPELIGVFRRKLENDFVEIDFEVKEDAVSEESKLYTSTDKLAYLTKKSPALKELQKRFGLETDF</sequence>
<dbReference type="RefSeq" id="WP_141612842.1">
    <property type="nucleotide sequence ID" value="NZ_CP041253.1"/>
</dbReference>
<accession>A0A514CCQ1</accession>
<dbReference type="AlphaFoldDB" id="A0A514CCQ1"/>
<dbReference type="OrthoDB" id="877403at2"/>
<name>A0A514CCQ1_9BACT</name>
<dbReference type="KEGG" id="echi:FKX85_00275"/>
<evidence type="ECO:0000256" key="1">
    <source>
        <dbReference type="SAM" id="MobiDB-lite"/>
    </source>
</evidence>
<keyword evidence="3" id="KW-1185">Reference proteome</keyword>
<reference evidence="2 3" key="1">
    <citation type="submission" date="2019-06" db="EMBL/GenBank/DDBJ databases">
        <title>Echinicola alkalisoli sp. nov. isolated from saline soil.</title>
        <authorList>
            <person name="Sun J.-Q."/>
            <person name="Xu L."/>
        </authorList>
    </citation>
    <scope>NUCLEOTIDE SEQUENCE [LARGE SCALE GENOMIC DNA]</scope>
    <source>
        <strain evidence="2 3">LN3S3</strain>
    </source>
</reference>
<organism evidence="2 3">
    <name type="scientific">Echinicola soli</name>
    <dbReference type="NCBI Taxonomy" id="2591634"/>
    <lineage>
        <taxon>Bacteria</taxon>
        <taxon>Pseudomonadati</taxon>
        <taxon>Bacteroidota</taxon>
        <taxon>Cytophagia</taxon>
        <taxon>Cytophagales</taxon>
        <taxon>Cyclobacteriaceae</taxon>
        <taxon>Echinicola</taxon>
    </lineage>
</organism>
<dbReference type="EMBL" id="CP041253">
    <property type="protein sequence ID" value="QDH77560.1"/>
    <property type="molecule type" value="Genomic_DNA"/>
</dbReference>
<proteinExistence type="predicted"/>